<dbReference type="PROSITE" id="PS51910">
    <property type="entry name" value="GH18_2"/>
    <property type="match status" value="1"/>
</dbReference>
<dbReference type="InterPro" id="IPR050542">
    <property type="entry name" value="Glycosyl_Hydrlase18_Chitinase"/>
</dbReference>
<feature type="compositionally biased region" description="Low complexity" evidence="17">
    <location>
        <begin position="496"/>
        <end position="540"/>
    </location>
</feature>
<dbReference type="RefSeq" id="XP_007757129.1">
    <property type="nucleotide sequence ID" value="XM_007758939.1"/>
</dbReference>
<dbReference type="GO" id="GO:0098552">
    <property type="term" value="C:side of membrane"/>
    <property type="evidence" value="ECO:0007669"/>
    <property type="project" value="UniProtKB-KW"/>
</dbReference>
<dbReference type="GO" id="GO:0000272">
    <property type="term" value="P:polysaccharide catabolic process"/>
    <property type="evidence" value="ECO:0007669"/>
    <property type="project" value="UniProtKB-KW"/>
</dbReference>
<keyword evidence="11" id="KW-0325">Glycoprotein</keyword>
<evidence type="ECO:0000256" key="11">
    <source>
        <dbReference type="ARBA" id="ARBA00023180"/>
    </source>
</evidence>
<dbReference type="eggNOG" id="KOG4701">
    <property type="taxonomic scope" value="Eukaryota"/>
</dbReference>
<keyword evidence="15" id="KW-0624">Polysaccharide degradation</keyword>
<keyword evidence="7 18" id="KW-0732">Signal</keyword>
<keyword evidence="21" id="KW-1185">Reference proteome</keyword>
<dbReference type="OrthoDB" id="6020543at2759"/>
<evidence type="ECO:0000313" key="20">
    <source>
        <dbReference type="EMBL" id="EXJ60776.1"/>
    </source>
</evidence>
<evidence type="ECO:0000256" key="3">
    <source>
        <dbReference type="ARBA" id="ARBA00012729"/>
    </source>
</evidence>
<dbReference type="GO" id="GO:0005576">
    <property type="term" value="C:extracellular region"/>
    <property type="evidence" value="ECO:0007669"/>
    <property type="project" value="TreeGrafter"/>
</dbReference>
<dbReference type="CDD" id="cd02877">
    <property type="entry name" value="GH18_hevamine_XipI_class_III"/>
    <property type="match status" value="1"/>
</dbReference>
<sequence length="773" mass="79782">MHSNIAITSLLATASLISTIIAKPIFSPKIFTSLAGPAEPQLAVYWGQGPGQKRLAEFCADTTLDIIPIAFVNIFPDETNGPGNNYGNACGSDLWVTPDNKQTQMLTQCSQIAEDIKTCQNAGKKILASIGGAAPGTNFLASKESAVAFADFLWGSFGPLQDPTLKQYPRPFGTDTIVDGFDLDIESGPDSFYSDLVNELRAKFAQSTGTYYISAAPQCVVPDAHLEDAIANSYIDYLFIQFYNTDSCSAASLFSSGSLNTNTDITFGWQQWLADNSQNKNIKIFLGLPASTSAAHSQDYLSISKAKSLIEEYACSDQYSSSFGGVMLWDATYSDQNTDPDLNGQSYAYNMKEIFGQLSCAQLPQAPASSTTTVTTITTTTTSSLTTTTTPPTTVAAPATSTSASTTTSTTTHQFVPETTSSSTTSASPAASSSSTWTTSTSSYSHVAIGGTTSSSSPTSTTSSHGVHVGVPSSSTSSSPSTTTTSATHHARDETTSSSSSTTTTTYSHPVAEATSTSSMSATTASSHGHGDSHSSPTSSAAVASTTSSYYWGDWTSSGSKPVDAATTSAVTTSSFDWADWEASKSSSTSKPVDPATTTSNFNWADWEASKTSTTTSDKPVKAASTSTSSSSDWADWEKTASTESYTAPTATAVMTQTLVPVKPTDGAAAVDQPSGLFSGYTGPSFIVSTAVKPAATSEAGPSGWSGKSQTDSLASVAAASATNSGWLASSSGSSTTPVAPATFTGGAAQQELPGTVLSVAACLAVAVVGLIL</sequence>
<keyword evidence="6" id="KW-0147">Chitin-binding</keyword>
<feature type="domain" description="GH18" evidence="19">
    <location>
        <begin position="40"/>
        <end position="358"/>
    </location>
</feature>
<proteinExistence type="inferred from homology"/>
<evidence type="ECO:0000256" key="16">
    <source>
        <dbReference type="ARBA" id="ARBA00025727"/>
    </source>
</evidence>
<dbReference type="EMBL" id="AMGW01000003">
    <property type="protein sequence ID" value="EXJ60776.1"/>
    <property type="molecule type" value="Genomic_DNA"/>
</dbReference>
<dbReference type="EC" id="3.2.1.14" evidence="3"/>
<dbReference type="Proteomes" id="UP000019473">
    <property type="component" value="Unassembled WGS sequence"/>
</dbReference>
<keyword evidence="10" id="KW-0472">Membrane</keyword>
<keyword evidence="8" id="KW-0378">Hydrolase</keyword>
<dbReference type="Gene3D" id="3.20.20.80">
    <property type="entry name" value="Glycosidases"/>
    <property type="match status" value="1"/>
</dbReference>
<feature type="compositionally biased region" description="Low complexity" evidence="17">
    <location>
        <begin position="624"/>
        <end position="634"/>
    </location>
</feature>
<evidence type="ECO:0000256" key="9">
    <source>
        <dbReference type="ARBA" id="ARBA00023024"/>
    </source>
</evidence>
<protein>
    <recommendedName>
        <fullName evidence="3">chitinase</fullName>
        <ecNumber evidence="3">3.2.1.14</ecNumber>
    </recommendedName>
</protein>
<organism evidence="20 21">
    <name type="scientific">Cladophialophora yegresii CBS 114405</name>
    <dbReference type="NCBI Taxonomy" id="1182544"/>
    <lineage>
        <taxon>Eukaryota</taxon>
        <taxon>Fungi</taxon>
        <taxon>Dikarya</taxon>
        <taxon>Ascomycota</taxon>
        <taxon>Pezizomycotina</taxon>
        <taxon>Eurotiomycetes</taxon>
        <taxon>Chaetothyriomycetidae</taxon>
        <taxon>Chaetothyriales</taxon>
        <taxon>Herpotrichiellaceae</taxon>
        <taxon>Cladophialophora</taxon>
    </lineage>
</organism>
<feature type="chain" id="PRO_5004934338" description="chitinase" evidence="18">
    <location>
        <begin position="23"/>
        <end position="773"/>
    </location>
</feature>
<evidence type="ECO:0000256" key="4">
    <source>
        <dbReference type="ARBA" id="ARBA00022475"/>
    </source>
</evidence>
<dbReference type="InterPro" id="IPR001579">
    <property type="entry name" value="Glyco_hydro_18_chit_AS"/>
</dbReference>
<dbReference type="PROSITE" id="PS01095">
    <property type="entry name" value="GH18_1"/>
    <property type="match status" value="1"/>
</dbReference>
<dbReference type="GO" id="GO:0008843">
    <property type="term" value="F:endochitinase activity"/>
    <property type="evidence" value="ECO:0007669"/>
    <property type="project" value="UniProtKB-EC"/>
</dbReference>
<keyword evidence="14" id="KW-0326">Glycosidase</keyword>
<reference evidence="20 21" key="1">
    <citation type="submission" date="2013-03" db="EMBL/GenBank/DDBJ databases">
        <title>The Genome Sequence of Cladophialophora yegresii CBS 114405.</title>
        <authorList>
            <consortium name="The Broad Institute Genomics Platform"/>
            <person name="Cuomo C."/>
            <person name="de Hoog S."/>
            <person name="Gorbushina A."/>
            <person name="Walker B."/>
            <person name="Young S.K."/>
            <person name="Zeng Q."/>
            <person name="Gargeya S."/>
            <person name="Fitzgerald M."/>
            <person name="Haas B."/>
            <person name="Abouelleil A."/>
            <person name="Allen A.W."/>
            <person name="Alvarado L."/>
            <person name="Arachchi H.M."/>
            <person name="Berlin A.M."/>
            <person name="Chapman S.B."/>
            <person name="Gainer-Dewar J."/>
            <person name="Goldberg J."/>
            <person name="Griggs A."/>
            <person name="Gujja S."/>
            <person name="Hansen M."/>
            <person name="Howarth C."/>
            <person name="Imamovic A."/>
            <person name="Ireland A."/>
            <person name="Larimer J."/>
            <person name="McCowan C."/>
            <person name="Murphy C."/>
            <person name="Pearson M."/>
            <person name="Poon T.W."/>
            <person name="Priest M."/>
            <person name="Roberts A."/>
            <person name="Saif S."/>
            <person name="Shea T."/>
            <person name="Sisk P."/>
            <person name="Sykes S."/>
            <person name="Wortman J."/>
            <person name="Nusbaum C."/>
            <person name="Birren B."/>
        </authorList>
    </citation>
    <scope>NUCLEOTIDE SEQUENCE [LARGE SCALE GENOMIC DNA]</scope>
    <source>
        <strain evidence="20 21">CBS 114405</strain>
    </source>
</reference>
<evidence type="ECO:0000256" key="13">
    <source>
        <dbReference type="ARBA" id="ARBA00023288"/>
    </source>
</evidence>
<feature type="region of interest" description="Disordered" evidence="17">
    <location>
        <begin position="369"/>
        <end position="540"/>
    </location>
</feature>
<feature type="compositionally biased region" description="Low complexity" evidence="17">
    <location>
        <begin position="369"/>
        <end position="412"/>
    </location>
</feature>
<comment type="similarity">
    <text evidence="16">Belongs to the glycosyl hydrolase 18 family. Chitinase class III subfamily.</text>
</comment>
<evidence type="ECO:0000256" key="17">
    <source>
        <dbReference type="SAM" id="MobiDB-lite"/>
    </source>
</evidence>
<evidence type="ECO:0000256" key="18">
    <source>
        <dbReference type="SAM" id="SignalP"/>
    </source>
</evidence>
<feature type="signal peptide" evidence="18">
    <location>
        <begin position="1"/>
        <end position="22"/>
    </location>
</feature>
<evidence type="ECO:0000256" key="12">
    <source>
        <dbReference type="ARBA" id="ARBA00023277"/>
    </source>
</evidence>
<dbReference type="PANTHER" id="PTHR45708:SF47">
    <property type="entry name" value="ENDOCHITINASE A"/>
    <property type="match status" value="1"/>
</dbReference>
<evidence type="ECO:0000313" key="21">
    <source>
        <dbReference type="Proteomes" id="UP000019473"/>
    </source>
</evidence>
<feature type="compositionally biased region" description="Low complexity" evidence="17">
    <location>
        <begin position="452"/>
        <end position="488"/>
    </location>
</feature>
<feature type="region of interest" description="Disordered" evidence="17">
    <location>
        <begin position="610"/>
        <end position="637"/>
    </location>
</feature>
<dbReference type="STRING" id="1182544.W9W8B7"/>
<comment type="subcellular location">
    <subcellularLocation>
        <location evidence="2">Cell membrane</location>
        <topology evidence="2">Lipid-anchor</topology>
        <topology evidence="2">GPI-anchor</topology>
    </subcellularLocation>
</comment>
<evidence type="ECO:0000256" key="14">
    <source>
        <dbReference type="ARBA" id="ARBA00023295"/>
    </source>
</evidence>
<evidence type="ECO:0000256" key="8">
    <source>
        <dbReference type="ARBA" id="ARBA00022801"/>
    </source>
</evidence>
<dbReference type="InterPro" id="IPR017853">
    <property type="entry name" value="GH"/>
</dbReference>
<feature type="compositionally biased region" description="Low complexity" evidence="17">
    <location>
        <begin position="419"/>
        <end position="445"/>
    </location>
</feature>
<dbReference type="GO" id="GO:0006032">
    <property type="term" value="P:chitin catabolic process"/>
    <property type="evidence" value="ECO:0007669"/>
    <property type="project" value="UniProtKB-KW"/>
</dbReference>
<keyword evidence="13" id="KW-0449">Lipoprotein</keyword>
<dbReference type="HOGENOM" id="CLU_009107_1_0_1"/>
<evidence type="ECO:0000256" key="2">
    <source>
        <dbReference type="ARBA" id="ARBA00004609"/>
    </source>
</evidence>
<name>W9W8B7_9EURO</name>
<evidence type="ECO:0000256" key="15">
    <source>
        <dbReference type="ARBA" id="ARBA00023326"/>
    </source>
</evidence>
<keyword evidence="9" id="KW-0146">Chitin degradation</keyword>
<dbReference type="InterPro" id="IPR045321">
    <property type="entry name" value="Cts1-like"/>
</dbReference>
<dbReference type="VEuPathDB" id="FungiDB:A1O7_04929"/>
<keyword evidence="12" id="KW-0119">Carbohydrate metabolism</keyword>
<evidence type="ECO:0000259" key="19">
    <source>
        <dbReference type="PROSITE" id="PS51910"/>
    </source>
</evidence>
<keyword evidence="5" id="KW-0336">GPI-anchor</keyword>
<keyword evidence="4" id="KW-1003">Cell membrane</keyword>
<dbReference type="InterPro" id="IPR001223">
    <property type="entry name" value="Glyco_hydro18_cat"/>
</dbReference>
<evidence type="ECO:0000256" key="7">
    <source>
        <dbReference type="ARBA" id="ARBA00022729"/>
    </source>
</evidence>
<dbReference type="AlphaFoldDB" id="W9W8B7"/>
<dbReference type="SUPFAM" id="SSF51445">
    <property type="entry name" value="(Trans)glycosidases"/>
    <property type="match status" value="1"/>
</dbReference>
<gene>
    <name evidence="20" type="ORF">A1O7_04929</name>
</gene>
<comment type="catalytic activity">
    <reaction evidence="1">
        <text>Random endo-hydrolysis of N-acetyl-beta-D-glucosaminide (1-&gt;4)-beta-linkages in chitin and chitodextrins.</text>
        <dbReference type="EC" id="3.2.1.14"/>
    </reaction>
</comment>
<dbReference type="PANTHER" id="PTHR45708">
    <property type="entry name" value="ENDOCHITINASE"/>
    <property type="match status" value="1"/>
</dbReference>
<dbReference type="GO" id="GO:0008061">
    <property type="term" value="F:chitin binding"/>
    <property type="evidence" value="ECO:0007669"/>
    <property type="project" value="UniProtKB-KW"/>
</dbReference>
<dbReference type="GO" id="GO:0005886">
    <property type="term" value="C:plasma membrane"/>
    <property type="evidence" value="ECO:0007669"/>
    <property type="project" value="UniProtKB-SubCell"/>
</dbReference>
<comment type="caution">
    <text evidence="20">The sequence shown here is derived from an EMBL/GenBank/DDBJ whole genome shotgun (WGS) entry which is preliminary data.</text>
</comment>
<evidence type="ECO:0000256" key="1">
    <source>
        <dbReference type="ARBA" id="ARBA00000822"/>
    </source>
</evidence>
<evidence type="ECO:0000256" key="6">
    <source>
        <dbReference type="ARBA" id="ARBA00022669"/>
    </source>
</evidence>
<evidence type="ECO:0000256" key="10">
    <source>
        <dbReference type="ARBA" id="ARBA00023136"/>
    </source>
</evidence>
<accession>W9W8B7</accession>
<dbReference type="GeneID" id="19179514"/>
<evidence type="ECO:0000256" key="5">
    <source>
        <dbReference type="ARBA" id="ARBA00022622"/>
    </source>
</evidence>